<organism evidence="1">
    <name type="scientific">Anguilla anguilla</name>
    <name type="common">European freshwater eel</name>
    <name type="synonym">Muraena anguilla</name>
    <dbReference type="NCBI Taxonomy" id="7936"/>
    <lineage>
        <taxon>Eukaryota</taxon>
        <taxon>Metazoa</taxon>
        <taxon>Chordata</taxon>
        <taxon>Craniata</taxon>
        <taxon>Vertebrata</taxon>
        <taxon>Euteleostomi</taxon>
        <taxon>Actinopterygii</taxon>
        <taxon>Neopterygii</taxon>
        <taxon>Teleostei</taxon>
        <taxon>Anguilliformes</taxon>
        <taxon>Anguillidae</taxon>
        <taxon>Anguilla</taxon>
    </lineage>
</organism>
<protein>
    <submittedName>
        <fullName evidence="1">Uncharacterized protein</fullName>
    </submittedName>
</protein>
<sequence length="36" mass="4504">MRSRNRGKRKKKNFFSLFCTVWMHLSCVRRGMWIRS</sequence>
<dbReference type="AlphaFoldDB" id="A0A0E9UM21"/>
<name>A0A0E9UM21_ANGAN</name>
<evidence type="ECO:0000313" key="1">
    <source>
        <dbReference type="EMBL" id="JAH66023.1"/>
    </source>
</evidence>
<accession>A0A0E9UM21</accession>
<dbReference type="EMBL" id="GBXM01042554">
    <property type="protein sequence ID" value="JAH66023.1"/>
    <property type="molecule type" value="Transcribed_RNA"/>
</dbReference>
<proteinExistence type="predicted"/>
<reference evidence="1" key="1">
    <citation type="submission" date="2014-11" db="EMBL/GenBank/DDBJ databases">
        <authorList>
            <person name="Amaro Gonzalez C."/>
        </authorList>
    </citation>
    <scope>NUCLEOTIDE SEQUENCE</scope>
</reference>
<reference evidence="1" key="2">
    <citation type="journal article" date="2015" name="Fish Shellfish Immunol.">
        <title>Early steps in the European eel (Anguilla anguilla)-Vibrio vulnificus interaction in the gills: Role of the RtxA13 toxin.</title>
        <authorList>
            <person name="Callol A."/>
            <person name="Pajuelo D."/>
            <person name="Ebbesson L."/>
            <person name="Teles M."/>
            <person name="MacKenzie S."/>
            <person name="Amaro C."/>
        </authorList>
    </citation>
    <scope>NUCLEOTIDE SEQUENCE</scope>
</reference>